<dbReference type="InterPro" id="IPR011598">
    <property type="entry name" value="bHLH_dom"/>
</dbReference>
<keyword evidence="13" id="KW-1185">Reference proteome</keyword>
<dbReference type="Ensembl" id="ENSGMOT00000019847.2">
    <property type="protein sequence ID" value="ENSGMOP00000019377.2"/>
    <property type="gene ID" value="ENSGMOG00000018025.2"/>
</dbReference>
<sequence length="286" mass="32601">MGYKHIYIYISHVISIYVYLYIYIYIYIYIYVCIYIYICISYCICTCYISEVETKVLAKERQKKDNHNLIERRRRFNINDRIQELGAMIPRSADQELRWNKGTILKASVDYIRRLQKEQQRARDLEVRQRTLENSNRTLELRVQELELRAGSLSSLSSCSSISSLHPTFASSAPAMAAMLNPPLVSMVSTPPDQEPLSFAEMEDPRGAPPVFSLDLLGLGVLEDLLMEAGGAAPLPHGASRDHGRRSRFRDQEQCCGVELRECPLKPLLHSGEPSDTAAAREVVPR</sequence>
<protein>
    <recommendedName>
        <fullName evidence="11">BHLH domain-containing protein</fullName>
    </recommendedName>
</protein>
<feature type="coiled-coil region" evidence="8">
    <location>
        <begin position="115"/>
        <end position="149"/>
    </location>
</feature>
<evidence type="ECO:0000256" key="1">
    <source>
        <dbReference type="ARBA" id="ARBA00004123"/>
    </source>
</evidence>
<dbReference type="Proteomes" id="UP000694546">
    <property type="component" value="Chromosome 15"/>
</dbReference>
<keyword evidence="6" id="KW-0804">Transcription</keyword>
<keyword evidence="10" id="KW-0472">Membrane</keyword>
<dbReference type="GO" id="GO:0005634">
    <property type="term" value="C:nucleus"/>
    <property type="evidence" value="ECO:0007669"/>
    <property type="project" value="UniProtKB-SubCell"/>
</dbReference>
<dbReference type="GO" id="GO:0000978">
    <property type="term" value="F:RNA polymerase II cis-regulatory region sequence-specific DNA binding"/>
    <property type="evidence" value="ECO:0007669"/>
    <property type="project" value="TreeGrafter"/>
</dbReference>
<evidence type="ECO:0000313" key="12">
    <source>
        <dbReference type="Ensembl" id="ENSGMOP00000019377.2"/>
    </source>
</evidence>
<dbReference type="AlphaFoldDB" id="A0A8C4ZUG4"/>
<comment type="subcellular location">
    <subcellularLocation>
        <location evidence="1">Nucleus</location>
    </subcellularLocation>
</comment>
<evidence type="ECO:0000256" key="4">
    <source>
        <dbReference type="ARBA" id="ARBA00023125"/>
    </source>
</evidence>
<dbReference type="InterPro" id="IPR036638">
    <property type="entry name" value="HLH_DNA-bd_sf"/>
</dbReference>
<evidence type="ECO:0000313" key="13">
    <source>
        <dbReference type="Proteomes" id="UP000694546"/>
    </source>
</evidence>
<dbReference type="FunFam" id="4.10.280.10:FF:000003">
    <property type="entry name" value="microphthalmia-associated transcription factor isoform X1"/>
    <property type="match status" value="1"/>
</dbReference>
<dbReference type="Gene3D" id="4.10.280.10">
    <property type="entry name" value="Helix-loop-helix DNA-binding domain"/>
    <property type="match status" value="1"/>
</dbReference>
<dbReference type="PANTHER" id="PTHR45776:SF3">
    <property type="entry name" value="TRANSCRIPTION FACTOR E3"/>
    <property type="match status" value="1"/>
</dbReference>
<evidence type="ECO:0000259" key="11">
    <source>
        <dbReference type="PROSITE" id="PS50888"/>
    </source>
</evidence>
<comment type="similarity">
    <text evidence="2">Belongs to the MiT/TFE family.</text>
</comment>
<keyword evidence="3" id="KW-0805">Transcription regulation</keyword>
<keyword evidence="7" id="KW-0539">Nucleus</keyword>
<feature type="domain" description="BHLH" evidence="11">
    <location>
        <begin position="62"/>
        <end position="115"/>
    </location>
</feature>
<dbReference type="GO" id="GO:0046983">
    <property type="term" value="F:protein dimerization activity"/>
    <property type="evidence" value="ECO:0007669"/>
    <property type="project" value="InterPro"/>
</dbReference>
<keyword evidence="8" id="KW-0175">Coiled coil</keyword>
<reference evidence="12" key="1">
    <citation type="submission" date="2025-08" db="UniProtKB">
        <authorList>
            <consortium name="Ensembl"/>
        </authorList>
    </citation>
    <scope>IDENTIFICATION</scope>
</reference>
<dbReference type="SMART" id="SM00353">
    <property type="entry name" value="HLH"/>
    <property type="match status" value="1"/>
</dbReference>
<keyword evidence="10" id="KW-1133">Transmembrane helix</keyword>
<feature type="region of interest" description="Disordered" evidence="9">
    <location>
        <begin position="267"/>
        <end position="286"/>
    </location>
</feature>
<feature type="transmembrane region" description="Helical" evidence="10">
    <location>
        <begin position="7"/>
        <end position="28"/>
    </location>
</feature>
<proteinExistence type="inferred from homology"/>
<reference evidence="12" key="2">
    <citation type="submission" date="2025-09" db="UniProtKB">
        <authorList>
            <consortium name="Ensembl"/>
        </authorList>
    </citation>
    <scope>IDENTIFICATION</scope>
</reference>
<keyword evidence="4" id="KW-0238">DNA-binding</keyword>
<organism evidence="12 13">
    <name type="scientific">Gadus morhua</name>
    <name type="common">Atlantic cod</name>
    <dbReference type="NCBI Taxonomy" id="8049"/>
    <lineage>
        <taxon>Eukaryota</taxon>
        <taxon>Metazoa</taxon>
        <taxon>Chordata</taxon>
        <taxon>Craniata</taxon>
        <taxon>Vertebrata</taxon>
        <taxon>Euteleostomi</taxon>
        <taxon>Actinopterygii</taxon>
        <taxon>Neopterygii</taxon>
        <taxon>Teleostei</taxon>
        <taxon>Neoteleostei</taxon>
        <taxon>Acanthomorphata</taxon>
        <taxon>Zeiogadaria</taxon>
        <taxon>Gadariae</taxon>
        <taxon>Gadiformes</taxon>
        <taxon>Gadoidei</taxon>
        <taxon>Gadidae</taxon>
        <taxon>Gadus</taxon>
    </lineage>
</organism>
<dbReference type="GeneTree" id="ENSGT00940000157503"/>
<name>A0A8C4ZUG4_GADMO</name>
<dbReference type="SUPFAM" id="SSF47459">
    <property type="entry name" value="HLH, helix-loop-helix DNA-binding domain"/>
    <property type="match status" value="1"/>
</dbReference>
<accession>A0A8C4ZUG4</accession>
<keyword evidence="5" id="KW-0010">Activator</keyword>
<dbReference type="Pfam" id="PF00010">
    <property type="entry name" value="HLH"/>
    <property type="match status" value="1"/>
</dbReference>
<keyword evidence="10" id="KW-0812">Transmembrane</keyword>
<evidence type="ECO:0000256" key="6">
    <source>
        <dbReference type="ARBA" id="ARBA00023163"/>
    </source>
</evidence>
<evidence type="ECO:0000256" key="8">
    <source>
        <dbReference type="SAM" id="Coils"/>
    </source>
</evidence>
<dbReference type="GO" id="GO:0000981">
    <property type="term" value="F:DNA-binding transcription factor activity, RNA polymerase II-specific"/>
    <property type="evidence" value="ECO:0007669"/>
    <property type="project" value="TreeGrafter"/>
</dbReference>
<evidence type="ECO:0000256" key="5">
    <source>
        <dbReference type="ARBA" id="ARBA00023159"/>
    </source>
</evidence>
<evidence type="ECO:0000256" key="7">
    <source>
        <dbReference type="ARBA" id="ARBA00023242"/>
    </source>
</evidence>
<dbReference type="PANTHER" id="PTHR45776">
    <property type="entry name" value="MIP04163P"/>
    <property type="match status" value="1"/>
</dbReference>
<dbReference type="PROSITE" id="PS50888">
    <property type="entry name" value="BHLH"/>
    <property type="match status" value="1"/>
</dbReference>
<evidence type="ECO:0000256" key="10">
    <source>
        <dbReference type="SAM" id="Phobius"/>
    </source>
</evidence>
<evidence type="ECO:0000256" key="3">
    <source>
        <dbReference type="ARBA" id="ARBA00023015"/>
    </source>
</evidence>
<evidence type="ECO:0000256" key="9">
    <source>
        <dbReference type="SAM" id="MobiDB-lite"/>
    </source>
</evidence>
<evidence type="ECO:0000256" key="2">
    <source>
        <dbReference type="ARBA" id="ARBA00008289"/>
    </source>
</evidence>